<comment type="similarity">
    <text evidence="7">Belongs to the phosphoethanolamine transferase family.</text>
</comment>
<evidence type="ECO:0000256" key="2">
    <source>
        <dbReference type="ARBA" id="ARBA00022475"/>
    </source>
</evidence>
<keyword evidence="3" id="KW-0808">Transferase</keyword>
<keyword evidence="4 8" id="KW-0812">Transmembrane</keyword>
<feature type="transmembrane region" description="Helical" evidence="8">
    <location>
        <begin position="116"/>
        <end position="137"/>
    </location>
</feature>
<gene>
    <name evidence="10" type="ORF">GCM10011289_21270</name>
</gene>
<dbReference type="InterPro" id="IPR000917">
    <property type="entry name" value="Sulfatase_N"/>
</dbReference>
<comment type="subcellular location">
    <subcellularLocation>
        <location evidence="1">Cell membrane</location>
        <topology evidence="1">Multi-pass membrane protein</topology>
    </subcellularLocation>
</comment>
<evidence type="ECO:0000256" key="7">
    <source>
        <dbReference type="ARBA" id="ARBA00038481"/>
    </source>
</evidence>
<dbReference type="GO" id="GO:0005886">
    <property type="term" value="C:plasma membrane"/>
    <property type="evidence" value="ECO:0007669"/>
    <property type="project" value="UniProtKB-SubCell"/>
</dbReference>
<dbReference type="Pfam" id="PF00884">
    <property type="entry name" value="Sulfatase"/>
    <property type="match status" value="1"/>
</dbReference>
<sequence length="539" mass="60246">MFMNLQKYYATALMLLIGALPFLFVPVSSLAGSSGLVETNLKIFLFGVLSCFMLALAWRKRYGKFLVLPVIVVMTLCTTLSVACRALYGGEANLFAVDSVLSSNLSEAWEMMSSHLWIVVLGIGLLVGHCVSIAIMANVLPVKWLRRGGISFLLLLAVQHGWYLRHNGREHYPIAVLTLTKTPLFNVGHVLRLVQDRKEIGDAVPPPVHFDAGHDTSSIDTFVIVLGESARRKQLALYGYGRDTSPRVQADAQRMIIFDKAHSAAPVTTIAVPLSLSRVVDKKGSPDNILRIANMAGFGTYWLSRQDKYGVYDNKVTALARFAREKTWIGQGNDEALLPHLRQALAKPGKKLIVLHLTGSHVDACKRYPQQAAYFQDGADINLNCYDNSVRYTDMVLGSIFDVLRTRNASLMYFSDHGQEWEALPDSRFYHGAVSPSKEAYEVPMFIWYSPVVSASERRTGRFHPNYSTAFNYYLIRHWMGIADPRDRCLSVLEPCFKGADPDWVLDGNNQPLQFDQLPASKRIVNPVIRTAMARSAPR</sequence>
<dbReference type="SUPFAM" id="SSF53649">
    <property type="entry name" value="Alkaline phosphatase-like"/>
    <property type="match status" value="1"/>
</dbReference>
<dbReference type="GO" id="GO:0009244">
    <property type="term" value="P:lipopolysaccharide core region biosynthetic process"/>
    <property type="evidence" value="ECO:0007669"/>
    <property type="project" value="TreeGrafter"/>
</dbReference>
<dbReference type="PANTHER" id="PTHR30443:SF4">
    <property type="entry name" value="PHOSPHOETHANOLAMINE TRANSFERASE OPGE-RELATED"/>
    <property type="match status" value="1"/>
</dbReference>
<feature type="transmembrane region" description="Helical" evidence="8">
    <location>
        <begin position="65"/>
        <end position="88"/>
    </location>
</feature>
<evidence type="ECO:0000313" key="10">
    <source>
        <dbReference type="EMBL" id="GGY17552.1"/>
    </source>
</evidence>
<comment type="caution">
    <text evidence="10">The sequence shown here is derived from an EMBL/GenBank/DDBJ whole genome shotgun (WGS) entry which is preliminary data.</text>
</comment>
<reference evidence="10" key="1">
    <citation type="journal article" date="2014" name="Int. J. Syst. Evol. Microbiol.">
        <title>Complete genome sequence of Corynebacterium casei LMG S-19264T (=DSM 44701T), isolated from a smear-ripened cheese.</title>
        <authorList>
            <consortium name="US DOE Joint Genome Institute (JGI-PGF)"/>
            <person name="Walter F."/>
            <person name="Albersmeier A."/>
            <person name="Kalinowski J."/>
            <person name="Ruckert C."/>
        </authorList>
    </citation>
    <scope>NUCLEOTIDE SEQUENCE</scope>
    <source>
        <strain evidence="10">KCTC 32182</strain>
    </source>
</reference>
<dbReference type="InterPro" id="IPR017850">
    <property type="entry name" value="Alkaline_phosphatase_core_sf"/>
</dbReference>
<feature type="transmembrane region" description="Helical" evidence="8">
    <location>
        <begin position="144"/>
        <end position="164"/>
    </location>
</feature>
<protein>
    <submittedName>
        <fullName evidence="10">Outer membrane protein</fullName>
    </submittedName>
</protein>
<evidence type="ECO:0000256" key="1">
    <source>
        <dbReference type="ARBA" id="ARBA00004651"/>
    </source>
</evidence>
<dbReference type="Gene3D" id="3.40.720.10">
    <property type="entry name" value="Alkaline Phosphatase, subunit A"/>
    <property type="match status" value="1"/>
</dbReference>
<dbReference type="InterPro" id="IPR058130">
    <property type="entry name" value="PEA_transf_C"/>
</dbReference>
<keyword evidence="2" id="KW-1003">Cell membrane</keyword>
<keyword evidence="6 8" id="KW-0472">Membrane</keyword>
<dbReference type="PANTHER" id="PTHR30443">
    <property type="entry name" value="INNER MEMBRANE PROTEIN"/>
    <property type="match status" value="1"/>
</dbReference>
<dbReference type="Proteomes" id="UP000645257">
    <property type="component" value="Unassembled WGS sequence"/>
</dbReference>
<proteinExistence type="inferred from homology"/>
<evidence type="ECO:0000313" key="11">
    <source>
        <dbReference type="Proteomes" id="UP000645257"/>
    </source>
</evidence>
<dbReference type="AlphaFoldDB" id="A0A918UA80"/>
<evidence type="ECO:0000256" key="8">
    <source>
        <dbReference type="SAM" id="Phobius"/>
    </source>
</evidence>
<name>A0A918UA80_9NEIS</name>
<reference evidence="10" key="2">
    <citation type="submission" date="2020-09" db="EMBL/GenBank/DDBJ databases">
        <authorList>
            <person name="Sun Q."/>
            <person name="Kim S."/>
        </authorList>
    </citation>
    <scope>NUCLEOTIDE SEQUENCE</scope>
    <source>
        <strain evidence="10">KCTC 32182</strain>
    </source>
</reference>
<evidence type="ECO:0000256" key="6">
    <source>
        <dbReference type="ARBA" id="ARBA00023136"/>
    </source>
</evidence>
<evidence type="ECO:0000256" key="5">
    <source>
        <dbReference type="ARBA" id="ARBA00022989"/>
    </source>
</evidence>
<dbReference type="EMBL" id="BMYX01000011">
    <property type="protein sequence ID" value="GGY17552.1"/>
    <property type="molecule type" value="Genomic_DNA"/>
</dbReference>
<accession>A0A918UA80</accession>
<evidence type="ECO:0000256" key="4">
    <source>
        <dbReference type="ARBA" id="ARBA00022692"/>
    </source>
</evidence>
<keyword evidence="5 8" id="KW-1133">Transmembrane helix</keyword>
<dbReference type="CDD" id="cd16017">
    <property type="entry name" value="LptA"/>
    <property type="match status" value="1"/>
</dbReference>
<evidence type="ECO:0000256" key="3">
    <source>
        <dbReference type="ARBA" id="ARBA00022679"/>
    </source>
</evidence>
<evidence type="ECO:0000259" key="9">
    <source>
        <dbReference type="Pfam" id="PF00884"/>
    </source>
</evidence>
<feature type="transmembrane region" description="Helical" evidence="8">
    <location>
        <begin position="41"/>
        <end position="58"/>
    </location>
</feature>
<dbReference type="InterPro" id="IPR040423">
    <property type="entry name" value="PEA_transferase"/>
</dbReference>
<dbReference type="GO" id="GO:0016776">
    <property type="term" value="F:phosphotransferase activity, phosphate group as acceptor"/>
    <property type="evidence" value="ECO:0007669"/>
    <property type="project" value="TreeGrafter"/>
</dbReference>
<keyword evidence="11" id="KW-1185">Reference proteome</keyword>
<organism evidence="10 11">
    <name type="scientific">Paludibacterium paludis</name>
    <dbReference type="NCBI Taxonomy" id="1225769"/>
    <lineage>
        <taxon>Bacteria</taxon>
        <taxon>Pseudomonadati</taxon>
        <taxon>Pseudomonadota</taxon>
        <taxon>Betaproteobacteria</taxon>
        <taxon>Neisseriales</taxon>
        <taxon>Chromobacteriaceae</taxon>
        <taxon>Paludibacterium</taxon>
    </lineage>
</organism>
<feature type="domain" description="Sulfatase N-terminal" evidence="9">
    <location>
        <begin position="221"/>
        <end position="461"/>
    </location>
</feature>